<dbReference type="OrthoDB" id="626167at2759"/>
<protein>
    <submittedName>
        <fullName evidence="2">TPR-like protein</fullName>
    </submittedName>
</protein>
<dbReference type="SMART" id="SM00028">
    <property type="entry name" value="TPR"/>
    <property type="match status" value="4"/>
</dbReference>
<dbReference type="Proteomes" id="UP000235672">
    <property type="component" value="Unassembled WGS sequence"/>
</dbReference>
<dbReference type="EMBL" id="KZ613491">
    <property type="protein sequence ID" value="PMD19049.1"/>
    <property type="molecule type" value="Genomic_DNA"/>
</dbReference>
<keyword evidence="3" id="KW-1185">Reference proteome</keyword>
<dbReference type="PROSITE" id="PS50005">
    <property type="entry name" value="TPR"/>
    <property type="match status" value="1"/>
</dbReference>
<dbReference type="Pfam" id="PF13374">
    <property type="entry name" value="TPR_10"/>
    <property type="match status" value="2"/>
</dbReference>
<dbReference type="InterPro" id="IPR053137">
    <property type="entry name" value="NLR-like"/>
</dbReference>
<dbReference type="SUPFAM" id="SSF48452">
    <property type="entry name" value="TPR-like"/>
    <property type="match status" value="1"/>
</dbReference>
<evidence type="ECO:0000313" key="3">
    <source>
        <dbReference type="Proteomes" id="UP000235672"/>
    </source>
</evidence>
<dbReference type="Pfam" id="PF13424">
    <property type="entry name" value="TPR_12"/>
    <property type="match status" value="1"/>
</dbReference>
<evidence type="ECO:0000256" key="1">
    <source>
        <dbReference type="PROSITE-ProRule" id="PRU00339"/>
    </source>
</evidence>
<dbReference type="InterPro" id="IPR019734">
    <property type="entry name" value="TPR_rpt"/>
</dbReference>
<dbReference type="PANTHER" id="PTHR46082:SF6">
    <property type="entry name" value="AAA+ ATPASE DOMAIN-CONTAINING PROTEIN-RELATED"/>
    <property type="match status" value="1"/>
</dbReference>
<evidence type="ECO:0000313" key="2">
    <source>
        <dbReference type="EMBL" id="PMD19049.1"/>
    </source>
</evidence>
<sequence>MKFVGAHVPGEKDIQPWLMERRLLQHAARCSYMLSKGLVKDDKLADYYHNLGFLCADQGKLVEAEQMYQRALQGKEKARGPDHTSTLDTVNNLAALYADQGKLVEAEQMYQRALQGYEKAWGPDHTSTLSTVNNLAALYKNQGKLVEAEQMYQRALQGYEKAISPDNITTYVLALNTILNLGLLFERQADLAKARTLFSKALRGFKQVFGPDHAKSETLRDHLYALDAGVENEASIEIKECADDLQVGPSHLGIKKPP</sequence>
<dbReference type="STRING" id="1745343.A0A2J6PYD7"/>
<accession>A0A2J6PYD7</accession>
<dbReference type="Gene3D" id="1.25.40.10">
    <property type="entry name" value="Tetratricopeptide repeat domain"/>
    <property type="match status" value="1"/>
</dbReference>
<dbReference type="AlphaFoldDB" id="A0A2J6PYD7"/>
<reference evidence="2 3" key="1">
    <citation type="submission" date="2016-05" db="EMBL/GenBank/DDBJ databases">
        <title>A degradative enzymes factory behind the ericoid mycorrhizal symbiosis.</title>
        <authorList>
            <consortium name="DOE Joint Genome Institute"/>
            <person name="Martino E."/>
            <person name="Morin E."/>
            <person name="Grelet G."/>
            <person name="Kuo A."/>
            <person name="Kohler A."/>
            <person name="Daghino S."/>
            <person name="Barry K."/>
            <person name="Choi C."/>
            <person name="Cichocki N."/>
            <person name="Clum A."/>
            <person name="Copeland A."/>
            <person name="Hainaut M."/>
            <person name="Haridas S."/>
            <person name="Labutti K."/>
            <person name="Lindquist E."/>
            <person name="Lipzen A."/>
            <person name="Khouja H.-R."/>
            <person name="Murat C."/>
            <person name="Ohm R."/>
            <person name="Olson A."/>
            <person name="Spatafora J."/>
            <person name="Veneault-Fourrey C."/>
            <person name="Henrissat B."/>
            <person name="Grigoriev I."/>
            <person name="Martin F."/>
            <person name="Perotto S."/>
        </authorList>
    </citation>
    <scope>NUCLEOTIDE SEQUENCE [LARGE SCALE GENOMIC DNA]</scope>
    <source>
        <strain evidence="2 3">UAMH 7357</strain>
    </source>
</reference>
<organism evidence="2 3">
    <name type="scientific">Hyaloscypha hepaticicola</name>
    <dbReference type="NCBI Taxonomy" id="2082293"/>
    <lineage>
        <taxon>Eukaryota</taxon>
        <taxon>Fungi</taxon>
        <taxon>Dikarya</taxon>
        <taxon>Ascomycota</taxon>
        <taxon>Pezizomycotina</taxon>
        <taxon>Leotiomycetes</taxon>
        <taxon>Helotiales</taxon>
        <taxon>Hyaloscyphaceae</taxon>
        <taxon>Hyaloscypha</taxon>
    </lineage>
</organism>
<feature type="repeat" description="TPR" evidence="1">
    <location>
        <begin position="45"/>
        <end position="78"/>
    </location>
</feature>
<gene>
    <name evidence="2" type="ORF">NA56DRAFT_706100</name>
</gene>
<dbReference type="InterPro" id="IPR011990">
    <property type="entry name" value="TPR-like_helical_dom_sf"/>
</dbReference>
<proteinExistence type="predicted"/>
<dbReference type="PANTHER" id="PTHR46082">
    <property type="entry name" value="ATP/GTP-BINDING PROTEIN-RELATED"/>
    <property type="match status" value="1"/>
</dbReference>
<name>A0A2J6PYD7_9HELO</name>
<keyword evidence="1" id="KW-0802">TPR repeat</keyword>